<feature type="region of interest" description="Disordered" evidence="1">
    <location>
        <begin position="88"/>
        <end position="112"/>
    </location>
</feature>
<protein>
    <submittedName>
        <fullName evidence="3">Uncharacterized protein</fullName>
    </submittedName>
</protein>
<dbReference type="Proteomes" id="UP000078302">
    <property type="component" value="Unassembled WGS sequence"/>
</dbReference>
<keyword evidence="4" id="KW-1185">Reference proteome</keyword>
<keyword evidence="2" id="KW-0732">Signal</keyword>
<dbReference type="RefSeq" id="WP_064217814.1">
    <property type="nucleotide sequence ID" value="NZ_LVXZ01000012.1"/>
</dbReference>
<accession>A0A179BPT7</accession>
<feature type="chain" id="PRO_5008099499" evidence="2">
    <location>
        <begin position="22"/>
        <end position="219"/>
    </location>
</feature>
<comment type="caution">
    <text evidence="3">The sequence shown here is derived from an EMBL/GenBank/DDBJ whole genome shotgun (WGS) entry which is preliminary data.</text>
</comment>
<evidence type="ECO:0000313" key="3">
    <source>
        <dbReference type="EMBL" id="OAP93313.1"/>
    </source>
</evidence>
<proteinExistence type="predicted"/>
<dbReference type="OrthoDB" id="9997118at2"/>
<sequence length="219" mass="23574">MRTHWIAAVLGLSLFATQAAAAGQYEGKLSDGAPCASADLLKTGRGDFELLPKQTDGISGEVKVTGKVYEKASICKVYPFMRIISIKPESNNREQTHERPTGTEKKRHTGQHITTAPQKIEFFTSARGAGGAVDSAMEAKKTFPRCAVMVKIAGASMMQLAQIAIAVDKTQNAYPKGLIITGGNPHGPMSGILVSAGKTNRTYQSFDEFYQQYANDTAQ</sequence>
<dbReference type="EMBL" id="LVXZ01000012">
    <property type="protein sequence ID" value="OAP93313.1"/>
    <property type="molecule type" value="Genomic_DNA"/>
</dbReference>
<organism evidence="3 4">
    <name type="scientific">Acidithiobacillus ferrooxidans</name>
    <name type="common">Thiobacillus ferrooxidans</name>
    <dbReference type="NCBI Taxonomy" id="920"/>
    <lineage>
        <taxon>Bacteria</taxon>
        <taxon>Pseudomonadati</taxon>
        <taxon>Pseudomonadota</taxon>
        <taxon>Acidithiobacillia</taxon>
        <taxon>Acidithiobacillales</taxon>
        <taxon>Acidithiobacillaceae</taxon>
        <taxon>Acidithiobacillus</taxon>
    </lineage>
</organism>
<gene>
    <name evidence="3" type="ORF">A4H96_00805</name>
</gene>
<name>A0A179BPT7_ACIFR</name>
<evidence type="ECO:0000313" key="4">
    <source>
        <dbReference type="Proteomes" id="UP000078302"/>
    </source>
</evidence>
<dbReference type="AlphaFoldDB" id="A0A179BPT7"/>
<evidence type="ECO:0000256" key="2">
    <source>
        <dbReference type="SAM" id="SignalP"/>
    </source>
</evidence>
<feature type="signal peptide" evidence="2">
    <location>
        <begin position="1"/>
        <end position="21"/>
    </location>
</feature>
<evidence type="ECO:0000256" key="1">
    <source>
        <dbReference type="SAM" id="MobiDB-lite"/>
    </source>
</evidence>
<feature type="compositionally biased region" description="Basic and acidic residues" evidence="1">
    <location>
        <begin position="90"/>
        <end position="104"/>
    </location>
</feature>
<reference evidence="3 4" key="1">
    <citation type="submission" date="2016-04" db="EMBL/GenBank/DDBJ databases">
        <title>Acidithiobacillus ferrooxidans genome sequencing and assembly.</title>
        <authorList>
            <person name="Zhou Z."/>
        </authorList>
    </citation>
    <scope>NUCLEOTIDE SEQUENCE [LARGE SCALE GENOMIC DNA]</scope>
    <source>
        <strain evidence="3 4">BY0502</strain>
    </source>
</reference>